<dbReference type="AlphaFoldDB" id="A0A1T4V4H2"/>
<dbReference type="InterPro" id="IPR022385">
    <property type="entry name" value="Rhs_assc_core"/>
</dbReference>
<evidence type="ECO:0000313" key="3">
    <source>
        <dbReference type="Proteomes" id="UP000190814"/>
    </source>
</evidence>
<protein>
    <submittedName>
        <fullName evidence="2">RHS repeat-associated core domain-containing protein</fullName>
    </submittedName>
</protein>
<evidence type="ECO:0000256" key="1">
    <source>
        <dbReference type="SAM" id="Phobius"/>
    </source>
</evidence>
<reference evidence="2 3" key="1">
    <citation type="submission" date="2017-02" db="EMBL/GenBank/DDBJ databases">
        <authorList>
            <person name="Peterson S.W."/>
        </authorList>
    </citation>
    <scope>NUCLEOTIDE SEQUENCE [LARGE SCALE GENOMIC DNA]</scope>
    <source>
        <strain evidence="2 3">ATCC 35992</strain>
    </source>
</reference>
<keyword evidence="1" id="KW-0472">Membrane</keyword>
<dbReference type="Gene3D" id="2.180.10.10">
    <property type="entry name" value="RHS repeat-associated core"/>
    <property type="match status" value="1"/>
</dbReference>
<dbReference type="NCBIfam" id="TIGR03696">
    <property type="entry name" value="Rhs_assc_core"/>
    <property type="match status" value="1"/>
</dbReference>
<evidence type="ECO:0000313" key="2">
    <source>
        <dbReference type="EMBL" id="SKA59865.1"/>
    </source>
</evidence>
<keyword evidence="1" id="KW-0812">Transmembrane</keyword>
<keyword evidence="1" id="KW-1133">Transmembrane helix</keyword>
<sequence>MDLVSYTGYGYNALSNLYLAVNRIYDYTTRSYMQKDKGQPTVIRPSSFETYAYVENNPVNYVDPYGLSIISKVGSWVSDTADAFVSTVKKAAGAVKDAVVDAAEGIKDAVVDAAHELVTDIKNILKIDSRIFKSGIQAGVGAAFAIGMGFGIPAAIACAFAAVAVGAVLGVGAHAVKTFVTGGTYDDFLCGLEDSIYSGADFMTALFMTTAMAGYGECKKIDKAFDEYDKTSKAFNGAKEASKESVSVNETEKIIENDKFDELLNNEYYKNTPGYDCSEIAEDFYEKAGDKGIIYRIEGKNGSINGYEYGRIENYVYHDVYSDGKYIYDPRFSNSRILKDDYFRKMNEINDGGFYVYERLKK</sequence>
<proteinExistence type="predicted"/>
<gene>
    <name evidence="2" type="ORF">SAMN02745111_00096</name>
</gene>
<dbReference type="EMBL" id="FUXZ01000002">
    <property type="protein sequence ID" value="SKA59865.1"/>
    <property type="molecule type" value="Genomic_DNA"/>
</dbReference>
<keyword evidence="3" id="KW-1185">Reference proteome</keyword>
<accession>A0A1T4V4H2</accession>
<name>A0A1T4V4H2_9FIRM</name>
<feature type="transmembrane region" description="Helical" evidence="1">
    <location>
        <begin position="154"/>
        <end position="176"/>
    </location>
</feature>
<dbReference type="STRING" id="39495.SAMN02745111_00096"/>
<organism evidence="2 3">
    <name type="scientific">Eubacterium uniforme</name>
    <dbReference type="NCBI Taxonomy" id="39495"/>
    <lineage>
        <taxon>Bacteria</taxon>
        <taxon>Bacillati</taxon>
        <taxon>Bacillota</taxon>
        <taxon>Clostridia</taxon>
        <taxon>Eubacteriales</taxon>
        <taxon>Eubacteriaceae</taxon>
        <taxon>Eubacterium</taxon>
    </lineage>
</organism>
<dbReference type="Proteomes" id="UP000190814">
    <property type="component" value="Unassembled WGS sequence"/>
</dbReference>